<dbReference type="Proteomes" id="UP000217182">
    <property type="component" value="Chromosome"/>
</dbReference>
<dbReference type="InterPro" id="IPR016181">
    <property type="entry name" value="Acyl_CoA_acyltransferase"/>
</dbReference>
<sequence>MTTDSRHSRYTLRPYQLTDLDAVLNVFIGAVREVAARDYTPPQINAWVQVDRHTFGQCCLNPVTWVVVSGHTLVGFTHLEPQNHLDMLFVHPAWQGKGIATRLLACAEQAAGAGGATQLFTEASITARPFFARRGFQLLEQQQVVRHGQSLTNFRMVKAINVSR</sequence>
<dbReference type="KEGG" id="gqu:AWC35_15045"/>
<dbReference type="Gene3D" id="3.40.630.30">
    <property type="match status" value="1"/>
</dbReference>
<dbReference type="RefSeq" id="WP_165907045.1">
    <property type="nucleotide sequence ID" value="NZ_CP014136.1"/>
</dbReference>
<evidence type="ECO:0000313" key="3">
    <source>
        <dbReference type="Proteomes" id="UP000217182"/>
    </source>
</evidence>
<dbReference type="SUPFAM" id="SSF55729">
    <property type="entry name" value="Acyl-CoA N-acyltransferases (Nat)"/>
    <property type="match status" value="1"/>
</dbReference>
<reference evidence="2 3" key="1">
    <citation type="submission" date="2016-01" db="EMBL/GenBank/DDBJ databases">
        <authorList>
            <person name="Oliw E.H."/>
        </authorList>
    </citation>
    <scope>NUCLEOTIDE SEQUENCE [LARGE SCALE GENOMIC DNA]</scope>
    <source>
        <strain evidence="2 3">FRB97</strain>
    </source>
</reference>
<dbReference type="PANTHER" id="PTHR43451">
    <property type="entry name" value="ACETYLTRANSFERASE (GNAT) FAMILY PROTEIN"/>
    <property type="match status" value="1"/>
</dbReference>
<dbReference type="Pfam" id="PF13673">
    <property type="entry name" value="Acetyltransf_10"/>
    <property type="match status" value="1"/>
</dbReference>
<dbReference type="InterPro" id="IPR052564">
    <property type="entry name" value="N-acetyltrans/Recomb-assoc"/>
</dbReference>
<keyword evidence="3" id="KW-1185">Reference proteome</keyword>
<evidence type="ECO:0000313" key="2">
    <source>
        <dbReference type="EMBL" id="ATA20554.1"/>
    </source>
</evidence>
<organism evidence="2 3">
    <name type="scientific">Gibbsiella quercinecans</name>
    <dbReference type="NCBI Taxonomy" id="929813"/>
    <lineage>
        <taxon>Bacteria</taxon>
        <taxon>Pseudomonadati</taxon>
        <taxon>Pseudomonadota</taxon>
        <taxon>Gammaproteobacteria</taxon>
        <taxon>Enterobacterales</taxon>
        <taxon>Yersiniaceae</taxon>
        <taxon>Gibbsiella</taxon>
    </lineage>
</organism>
<accession>A0A250B313</accession>
<name>A0A250B313_9GAMM</name>
<dbReference type="AlphaFoldDB" id="A0A250B313"/>
<dbReference type="GO" id="GO:0016747">
    <property type="term" value="F:acyltransferase activity, transferring groups other than amino-acyl groups"/>
    <property type="evidence" value="ECO:0007669"/>
    <property type="project" value="InterPro"/>
</dbReference>
<dbReference type="InterPro" id="IPR000182">
    <property type="entry name" value="GNAT_dom"/>
</dbReference>
<dbReference type="PANTHER" id="PTHR43451:SF1">
    <property type="entry name" value="ACETYLTRANSFERASE"/>
    <property type="match status" value="1"/>
</dbReference>
<protein>
    <recommendedName>
        <fullName evidence="1">N-acetyltransferase domain-containing protein</fullName>
    </recommendedName>
</protein>
<feature type="domain" description="N-acetyltransferase" evidence="1">
    <location>
        <begin position="10"/>
        <end position="161"/>
    </location>
</feature>
<evidence type="ECO:0000259" key="1">
    <source>
        <dbReference type="PROSITE" id="PS51186"/>
    </source>
</evidence>
<proteinExistence type="predicted"/>
<dbReference type="CDD" id="cd04301">
    <property type="entry name" value="NAT_SF"/>
    <property type="match status" value="1"/>
</dbReference>
<gene>
    <name evidence="2" type="ORF">AWC35_15045</name>
</gene>
<dbReference type="PROSITE" id="PS51186">
    <property type="entry name" value="GNAT"/>
    <property type="match status" value="1"/>
</dbReference>
<dbReference type="EMBL" id="CP014136">
    <property type="protein sequence ID" value="ATA20554.1"/>
    <property type="molecule type" value="Genomic_DNA"/>
</dbReference>